<accession>A0A3P6SGG9</accession>
<protein>
    <recommendedName>
        <fullName evidence="1">Phenylalanyl tRNA synthetase beta chain core domain-containing protein</fullName>
    </recommendedName>
</protein>
<dbReference type="InterPro" id="IPR045864">
    <property type="entry name" value="aa-tRNA-synth_II/BPL/LPL"/>
</dbReference>
<name>A0A3P6SGG9_CYLGO</name>
<dbReference type="InterPro" id="IPR045060">
    <property type="entry name" value="Phe-tRNA-ligase_IIc_bsu"/>
</dbReference>
<feature type="domain" description="Phenylalanyl tRNA synthetase beta chain core" evidence="1">
    <location>
        <begin position="1"/>
        <end position="119"/>
    </location>
</feature>
<dbReference type="PANTHER" id="PTHR10947">
    <property type="entry name" value="PHENYLALANYL-TRNA SYNTHETASE BETA CHAIN AND LEUCINE-RICH REPEAT-CONTAINING PROTEIN 47"/>
    <property type="match status" value="1"/>
</dbReference>
<reference evidence="2 3" key="1">
    <citation type="submission" date="2018-11" db="EMBL/GenBank/DDBJ databases">
        <authorList>
            <consortium name="Pathogen Informatics"/>
        </authorList>
    </citation>
    <scope>NUCLEOTIDE SEQUENCE [LARGE SCALE GENOMIC DNA]</scope>
</reference>
<keyword evidence="3" id="KW-1185">Reference proteome</keyword>
<dbReference type="Gene3D" id="3.30.930.10">
    <property type="entry name" value="Bira Bifunctional Protein, Domain 2"/>
    <property type="match status" value="1"/>
</dbReference>
<proteinExistence type="predicted"/>
<dbReference type="GO" id="GO:0006432">
    <property type="term" value="P:phenylalanyl-tRNA aminoacylation"/>
    <property type="evidence" value="ECO:0007669"/>
    <property type="project" value="InterPro"/>
</dbReference>
<organism evidence="2 3">
    <name type="scientific">Cylicostephanus goldi</name>
    <name type="common">Nematode worm</name>
    <dbReference type="NCBI Taxonomy" id="71465"/>
    <lineage>
        <taxon>Eukaryota</taxon>
        <taxon>Metazoa</taxon>
        <taxon>Ecdysozoa</taxon>
        <taxon>Nematoda</taxon>
        <taxon>Chromadorea</taxon>
        <taxon>Rhabditida</taxon>
        <taxon>Rhabditina</taxon>
        <taxon>Rhabditomorpha</taxon>
        <taxon>Strongyloidea</taxon>
        <taxon>Strongylidae</taxon>
        <taxon>Cylicostephanus</taxon>
    </lineage>
</organism>
<dbReference type="EMBL" id="UYRV01022364">
    <property type="protein sequence ID" value="VDK71367.1"/>
    <property type="molecule type" value="Genomic_DNA"/>
</dbReference>
<dbReference type="GO" id="GO:0009328">
    <property type="term" value="C:phenylalanine-tRNA ligase complex"/>
    <property type="evidence" value="ECO:0007669"/>
    <property type="project" value="TreeGrafter"/>
</dbReference>
<gene>
    <name evidence="2" type="ORF">CGOC_LOCUS6724</name>
</gene>
<evidence type="ECO:0000313" key="2">
    <source>
        <dbReference type="EMBL" id="VDK71367.1"/>
    </source>
</evidence>
<dbReference type="SUPFAM" id="SSF55681">
    <property type="entry name" value="Class II aaRS and biotin synthetases"/>
    <property type="match status" value="1"/>
</dbReference>
<dbReference type="InterPro" id="IPR041616">
    <property type="entry name" value="PheRS_beta_core"/>
</dbReference>
<dbReference type="PANTHER" id="PTHR10947:SF0">
    <property type="entry name" value="PHENYLALANINE--TRNA LIGASE BETA SUBUNIT"/>
    <property type="match status" value="1"/>
</dbReference>
<evidence type="ECO:0000259" key="1">
    <source>
        <dbReference type="Pfam" id="PF17759"/>
    </source>
</evidence>
<sequence length="124" mass="13556">MKTISSNRDMPLPLKLFELQDVVLKDSTSDVGARNERRLAAVYYNKTAGFEIVHGFLDRVMRLLDVDPAKDGSDPTFFPGRCASIIGPGNAVIGVLGVLHPEVITAFGLTLPCCAIEMNVEFFL</sequence>
<dbReference type="GO" id="GO:0004826">
    <property type="term" value="F:phenylalanine-tRNA ligase activity"/>
    <property type="evidence" value="ECO:0007669"/>
    <property type="project" value="InterPro"/>
</dbReference>
<dbReference type="AlphaFoldDB" id="A0A3P6SGG9"/>
<dbReference type="Pfam" id="PF17759">
    <property type="entry name" value="tRNA_synthFbeta"/>
    <property type="match status" value="1"/>
</dbReference>
<dbReference type="OrthoDB" id="1698572at2759"/>
<evidence type="ECO:0000313" key="3">
    <source>
        <dbReference type="Proteomes" id="UP000271889"/>
    </source>
</evidence>
<dbReference type="Proteomes" id="UP000271889">
    <property type="component" value="Unassembled WGS sequence"/>
</dbReference>